<keyword evidence="2" id="KW-1185">Reference proteome</keyword>
<dbReference type="AlphaFoldDB" id="A0A8J8KD80"/>
<dbReference type="Proteomes" id="UP000625804">
    <property type="component" value="Unassembled WGS sequence"/>
</dbReference>
<gene>
    <name evidence="1" type="ORF">HR057_13405</name>
</gene>
<name>A0A8J8KD80_9BACI</name>
<dbReference type="Pfam" id="PF14167">
    <property type="entry name" value="YfkD"/>
    <property type="match status" value="1"/>
</dbReference>
<comment type="caution">
    <text evidence="1">The sequence shown here is derived from an EMBL/GenBank/DDBJ whole genome shotgun (WGS) entry which is preliminary data.</text>
</comment>
<evidence type="ECO:0000313" key="2">
    <source>
        <dbReference type="Proteomes" id="UP000625804"/>
    </source>
</evidence>
<protein>
    <recommendedName>
        <fullName evidence="3">YfkD-like protein</fullName>
    </recommendedName>
</protein>
<organism evidence="1 2">
    <name type="scientific">Calidifontibacillus erzurumensis</name>
    <dbReference type="NCBI Taxonomy" id="2741433"/>
    <lineage>
        <taxon>Bacteria</taxon>
        <taxon>Bacillati</taxon>
        <taxon>Bacillota</taxon>
        <taxon>Bacilli</taxon>
        <taxon>Bacillales</taxon>
        <taxon>Bacillaceae</taxon>
        <taxon>Calidifontibacillus/Schinkia group</taxon>
        <taxon>Calidifontibacillus</taxon>
    </lineage>
</organism>
<dbReference type="EMBL" id="JABTTE010000021">
    <property type="protein sequence ID" value="NSL52748.1"/>
    <property type="molecule type" value="Genomic_DNA"/>
</dbReference>
<reference evidence="1" key="1">
    <citation type="submission" date="2020-06" db="EMBL/GenBank/DDBJ databases">
        <title>A novel thermopfilic bacterium from Erzurum, Turkey.</title>
        <authorList>
            <person name="Adiguzel A."/>
            <person name="Ay H."/>
            <person name="Baltaci M.O."/>
        </authorList>
    </citation>
    <scope>NUCLEOTIDE SEQUENCE</scope>
    <source>
        <strain evidence="1">P2</strain>
    </source>
</reference>
<evidence type="ECO:0008006" key="3">
    <source>
        <dbReference type="Google" id="ProtNLM"/>
    </source>
</evidence>
<dbReference type="InterPro" id="IPR025548">
    <property type="entry name" value="YfkD"/>
</dbReference>
<sequence>MTFFISLFNFQSYPSAAESTKVNNQSKIKVPDSVLDITKENTYPNPTQDLPYLQPSDLAKKLLETADVPIQNPDLIRILNESTIQTTPTQFGFRATIYLGQWPLSYESTETNINWEYKQANVNKFDNRGGNSPQKIHYIQEDEAVIKGGLTSRINNAEEVQKMMMLTAAKKTELPLAFETVIGQGTKKDRVYNVAPKKLGYLYAYAPAVNEKGKVTFGEVYLEFKGSKVRLKIKNITQQGIGAWIPVQDHLSFKFVTTDTPR</sequence>
<evidence type="ECO:0000313" key="1">
    <source>
        <dbReference type="EMBL" id="NSL52748.1"/>
    </source>
</evidence>
<proteinExistence type="predicted"/>
<accession>A0A8J8KD80</accession>